<dbReference type="EMBL" id="JBHTBJ010000016">
    <property type="protein sequence ID" value="MFC7276752.1"/>
    <property type="molecule type" value="Genomic_DNA"/>
</dbReference>
<dbReference type="Proteomes" id="UP001596548">
    <property type="component" value="Unassembled WGS sequence"/>
</dbReference>
<reference evidence="2" key="1">
    <citation type="journal article" date="2019" name="Int. J. Syst. Evol. Microbiol.">
        <title>The Global Catalogue of Microorganisms (GCM) 10K type strain sequencing project: providing services to taxonomists for standard genome sequencing and annotation.</title>
        <authorList>
            <consortium name="The Broad Institute Genomics Platform"/>
            <consortium name="The Broad Institute Genome Sequencing Center for Infectious Disease"/>
            <person name="Wu L."/>
            <person name="Ma J."/>
        </authorList>
    </citation>
    <scope>NUCLEOTIDE SEQUENCE [LARGE SCALE GENOMIC DNA]</scope>
    <source>
        <strain evidence="2">XZYJT-10</strain>
    </source>
</reference>
<keyword evidence="2" id="KW-1185">Reference proteome</keyword>
<organism evidence="1 2">
    <name type="scientific">Paractinoplanes rhizophilus</name>
    <dbReference type="NCBI Taxonomy" id="1416877"/>
    <lineage>
        <taxon>Bacteria</taxon>
        <taxon>Bacillati</taxon>
        <taxon>Actinomycetota</taxon>
        <taxon>Actinomycetes</taxon>
        <taxon>Micromonosporales</taxon>
        <taxon>Micromonosporaceae</taxon>
        <taxon>Paractinoplanes</taxon>
    </lineage>
</organism>
<proteinExistence type="predicted"/>
<name>A0ABW2HX99_9ACTN</name>
<accession>A0ABW2HX99</accession>
<protein>
    <submittedName>
        <fullName evidence="1">Uncharacterized protein</fullName>
    </submittedName>
</protein>
<gene>
    <name evidence="1" type="ORF">ACFQS1_22400</name>
</gene>
<comment type="caution">
    <text evidence="1">The sequence shown here is derived from an EMBL/GenBank/DDBJ whole genome shotgun (WGS) entry which is preliminary data.</text>
</comment>
<evidence type="ECO:0000313" key="1">
    <source>
        <dbReference type="EMBL" id="MFC7276752.1"/>
    </source>
</evidence>
<sequence>MTTQDMQPSTDEDLDRAVERLQYALGCEPEFARAILTRDPEGLKQIREFVRRDEVENADFYRALGNR</sequence>
<evidence type="ECO:0000313" key="2">
    <source>
        <dbReference type="Proteomes" id="UP001596548"/>
    </source>
</evidence>
<dbReference type="RefSeq" id="WP_378971456.1">
    <property type="nucleotide sequence ID" value="NZ_JBHTBJ010000016.1"/>
</dbReference>